<evidence type="ECO:0000313" key="1">
    <source>
        <dbReference type="EMBL" id="ERK47540.1"/>
    </source>
</evidence>
<name>U2PAM4_9FIRM</name>
<dbReference type="Proteomes" id="UP000016658">
    <property type="component" value="Unassembled WGS sequence"/>
</dbReference>
<accession>U2PAM4</accession>
<evidence type="ECO:0000313" key="2">
    <source>
        <dbReference type="Proteomes" id="UP000016658"/>
    </source>
</evidence>
<proteinExistence type="predicted"/>
<comment type="caution">
    <text evidence="1">The sequence shown here is derived from an EMBL/GenBank/DDBJ whole genome shotgun (WGS) entry which is preliminary data.</text>
</comment>
<gene>
    <name evidence="1" type="ORF">HMPREF0367_00029</name>
</gene>
<evidence type="ECO:0008006" key="3">
    <source>
        <dbReference type="Google" id="ProtNLM"/>
    </source>
</evidence>
<reference evidence="1 2" key="1">
    <citation type="submission" date="2013-06" db="EMBL/GenBank/DDBJ databases">
        <authorList>
            <person name="Weinstock G."/>
            <person name="Sodergren E."/>
            <person name="Lobos E.A."/>
            <person name="Fulton L."/>
            <person name="Fulton R."/>
            <person name="Courtney L."/>
            <person name="Fronick C."/>
            <person name="O'Laughlin M."/>
            <person name="Godfrey J."/>
            <person name="Wilson R.M."/>
            <person name="Miner T."/>
            <person name="Farmer C."/>
            <person name="Delehaunty K."/>
            <person name="Cordes M."/>
            <person name="Minx P."/>
            <person name="Tomlinson C."/>
            <person name="Chen J."/>
            <person name="Wollam A."/>
            <person name="Pepin K.H."/>
            <person name="Bhonagiri V."/>
            <person name="Zhang X."/>
            <person name="Warren W."/>
            <person name="Mitreva M."/>
            <person name="Mardis E.R."/>
            <person name="Wilson R.K."/>
        </authorList>
    </citation>
    <scope>NUCLEOTIDE SEQUENCE [LARGE SCALE GENOMIC DNA]</scope>
    <source>
        <strain evidence="1 2">ATCC 27803</strain>
    </source>
</reference>
<dbReference type="AlphaFoldDB" id="U2PAM4"/>
<dbReference type="EMBL" id="AWVI01000003">
    <property type="protein sequence ID" value="ERK47540.1"/>
    <property type="molecule type" value="Genomic_DNA"/>
</dbReference>
<protein>
    <recommendedName>
        <fullName evidence="3">DUF2812 domain-containing protein</fullName>
    </recommendedName>
</protein>
<sequence length="115" mass="13949">MKRKYRLMRVMIYERKALENYINSMAKDNWHVDKLGLNYIRFENREDSIHYVVVLNGDIEEKDMMYETNAQKKLRSFMEDFDLNFVCSNGMFQIYSSRQDLDIYTDEQTELSTIC</sequence>
<dbReference type="RefSeq" id="WP_035400976.1">
    <property type="nucleotide sequence ID" value="NZ_KI270979.1"/>
</dbReference>
<organism evidence="1 2">
    <name type="scientific">Faecalitalea cylindroides ATCC 27803</name>
    <dbReference type="NCBI Taxonomy" id="649755"/>
    <lineage>
        <taxon>Bacteria</taxon>
        <taxon>Bacillati</taxon>
        <taxon>Bacillota</taxon>
        <taxon>Erysipelotrichia</taxon>
        <taxon>Erysipelotrichales</taxon>
        <taxon>Erysipelotrichaceae</taxon>
        <taxon>Faecalitalea</taxon>
    </lineage>
</organism>
<dbReference type="HOGENOM" id="CLU_2105318_0_0_9"/>